<dbReference type="InterPro" id="IPR011993">
    <property type="entry name" value="PH-like_dom_sf"/>
</dbReference>
<reference evidence="3" key="1">
    <citation type="submission" date="2020-05" db="EMBL/GenBank/DDBJ databases">
        <title>Phylogenomic resolution of chytrid fungi.</title>
        <authorList>
            <person name="Stajich J.E."/>
            <person name="Amses K."/>
            <person name="Simmons R."/>
            <person name="Seto K."/>
            <person name="Myers J."/>
            <person name="Bonds A."/>
            <person name="Quandt C.A."/>
            <person name="Barry K."/>
            <person name="Liu P."/>
            <person name="Grigoriev I."/>
            <person name="Longcore J.E."/>
            <person name="James T.Y."/>
        </authorList>
    </citation>
    <scope>NUCLEOTIDE SEQUENCE</scope>
    <source>
        <strain evidence="3">JEL0476</strain>
    </source>
</reference>
<evidence type="ECO:0000313" key="3">
    <source>
        <dbReference type="EMBL" id="KAJ3213459.1"/>
    </source>
</evidence>
<evidence type="ECO:0000256" key="1">
    <source>
        <dbReference type="SAM" id="MobiDB-lite"/>
    </source>
</evidence>
<dbReference type="Pfam" id="PF20399">
    <property type="entry name" value="PH_20"/>
    <property type="match status" value="1"/>
</dbReference>
<dbReference type="Proteomes" id="UP001211065">
    <property type="component" value="Unassembled WGS sequence"/>
</dbReference>
<dbReference type="Gene3D" id="2.30.29.30">
    <property type="entry name" value="Pleckstrin-homology domain (PH domain)/Phosphotyrosine-binding domain (PTB)"/>
    <property type="match status" value="1"/>
</dbReference>
<dbReference type="AlphaFoldDB" id="A0AAD5TWZ7"/>
<dbReference type="PANTHER" id="PTHR31941">
    <property type="entry name" value="CYTOSKELETAL SIGNALING PROTEIN SLM1"/>
    <property type="match status" value="1"/>
</dbReference>
<evidence type="ECO:0000313" key="4">
    <source>
        <dbReference type="Proteomes" id="UP001211065"/>
    </source>
</evidence>
<feature type="compositionally biased region" description="Polar residues" evidence="1">
    <location>
        <begin position="435"/>
        <end position="456"/>
    </location>
</feature>
<name>A0AAD5TWZ7_9FUNG</name>
<keyword evidence="4" id="KW-1185">Reference proteome</keyword>
<feature type="compositionally biased region" description="Polar residues" evidence="1">
    <location>
        <begin position="463"/>
        <end position="491"/>
    </location>
</feature>
<gene>
    <name evidence="3" type="ORF">HK099_007376</name>
</gene>
<dbReference type="SUPFAM" id="SSF50729">
    <property type="entry name" value="PH domain-like"/>
    <property type="match status" value="1"/>
</dbReference>
<comment type="caution">
    <text evidence="3">The sequence shown here is derived from an EMBL/GenBank/DDBJ whole genome shotgun (WGS) entry which is preliminary data.</text>
</comment>
<dbReference type="SMART" id="SM00233">
    <property type="entry name" value="PH"/>
    <property type="match status" value="1"/>
</dbReference>
<dbReference type="InterPro" id="IPR001849">
    <property type="entry name" value="PH_domain"/>
</dbReference>
<dbReference type="InterPro" id="IPR046869">
    <property type="entry name" value="SLM1/RGC1-like_PH"/>
</dbReference>
<dbReference type="EMBL" id="JADGJW010000708">
    <property type="protein sequence ID" value="KAJ3213459.1"/>
    <property type="molecule type" value="Genomic_DNA"/>
</dbReference>
<evidence type="ECO:0000259" key="2">
    <source>
        <dbReference type="PROSITE" id="PS50003"/>
    </source>
</evidence>
<accession>A0AAD5TWZ7</accession>
<feature type="domain" description="PH" evidence="2">
    <location>
        <begin position="309"/>
        <end position="433"/>
    </location>
</feature>
<protein>
    <recommendedName>
        <fullName evidence="2">PH domain-containing protein</fullName>
    </recommendedName>
</protein>
<dbReference type="PANTHER" id="PTHR31941:SF1">
    <property type="entry name" value="CYTOSKELETAL SIGNALING PROTEIN SLM1"/>
    <property type="match status" value="1"/>
</dbReference>
<sequence length="568" mass="65955">MLTTLIVSAVYLSLRNYKTVIPKSQSPFLYKRLNDLNVLINITLSRLKLDAIKKKEEISKFQTEAKTLSSLNSNLMQEFYHNIILEQNHKTTYLTYLETNIIPKLENLQDYLKEKEKQFKEDWKLLIDNNLKEDEVTLQKLLEEFKTSLSLIEKISLGETINYSNVVIQDPWLISNNLKVHISKIFENQPKVFNQLNLQLEEFKRFYEKFFLDFKLILNNLNDFKLNNFLKIFKKDAIIEKKTKQSMQTATTTTKTTDNLFNNFIAVDFEEEWRDFINSDTENILIDTNLKKNSLTECKFENMNDPIVGIIRKGNLNKYVSSGLNVLKKSSWKQCHFVLTAAGFLHQFNSPPKFDEKGEEIYGSTPETSLYLPQCLISEKEELDGENLNGFNLKKTSKRFSLLLNDGGWNYRFKGSSYDQTEFWYDLIKIKTLPQGTEQNSTETSPAMSPMRNMTLSYEDPSESNLNKQQKVNSSLGSSLNGKRSSMNSTILTDSPKDKSLIVSSVVDTMSANNFEKNINNIDEMILRLDMEATELKLNEKLMKENVVLNNHTNPNWVNDPQVNPNWF</sequence>
<feature type="region of interest" description="Disordered" evidence="1">
    <location>
        <begin position="435"/>
        <end position="491"/>
    </location>
</feature>
<organism evidence="3 4">
    <name type="scientific">Clydaea vesicula</name>
    <dbReference type="NCBI Taxonomy" id="447962"/>
    <lineage>
        <taxon>Eukaryota</taxon>
        <taxon>Fungi</taxon>
        <taxon>Fungi incertae sedis</taxon>
        <taxon>Chytridiomycota</taxon>
        <taxon>Chytridiomycota incertae sedis</taxon>
        <taxon>Chytridiomycetes</taxon>
        <taxon>Lobulomycetales</taxon>
        <taxon>Lobulomycetaceae</taxon>
        <taxon>Clydaea</taxon>
    </lineage>
</organism>
<proteinExistence type="predicted"/>
<dbReference type="PROSITE" id="PS50003">
    <property type="entry name" value="PH_DOMAIN"/>
    <property type="match status" value="1"/>
</dbReference>